<dbReference type="GO" id="GO:0046872">
    <property type="term" value="F:metal ion binding"/>
    <property type="evidence" value="ECO:0007669"/>
    <property type="project" value="UniProtKB-KW"/>
</dbReference>
<evidence type="ECO:0000256" key="2">
    <source>
        <dbReference type="ARBA" id="ARBA00022801"/>
    </source>
</evidence>
<protein>
    <submittedName>
        <fullName evidence="5">Zn-dependent hydrolase</fullName>
    </submittedName>
</protein>
<name>A0A919G3C2_9ACTN</name>
<feature type="binding site" evidence="3">
    <location>
        <position position="189"/>
    </location>
    <ligand>
        <name>Zn(2+)</name>
        <dbReference type="ChEBI" id="CHEBI:29105"/>
        <label>1</label>
    </ligand>
</feature>
<dbReference type="PANTHER" id="PTHR32494:SF5">
    <property type="entry name" value="ALLANTOATE AMIDOHYDROLASE"/>
    <property type="match status" value="1"/>
</dbReference>
<evidence type="ECO:0000313" key="5">
    <source>
        <dbReference type="EMBL" id="GHH76919.1"/>
    </source>
</evidence>
<sequence>MSEDSFRRMWAELLPVGRSAASGGYRRHAWDGADAECRAWFREQAESRGLAYELDRNGNQWAWLGDPEAGDAVVTGSHLDSVPDGGAYDGPLGVVSSFAALDELRSRGAEFRRPLAVVNFGDEEGARFGVACIGSRLSAGVLSKEQAFELRDARGTRLPDAMEKAGYDPAAIGADTDRLGRVGAFVELHVEQGRYLTEDQPVGVAGAIWPHGRWRFDFHGEANHAGTTRIEDRRDPMLSYASTVLAARERARSAGALATFGKVAVEPNGTNAIASLVRGWLDSRAADEATLQRVVEEIRAAAVEHGGRDGVRVELTRESFTPVVEFDQVLRDRLARTLGGVPVLPTGAGHDAGILASAVPTAMLFVRNPTGVSHSPAEHAEEADCLAGVAALAHVLEDLACR</sequence>
<feature type="binding site" evidence="3">
    <location>
        <position position="89"/>
    </location>
    <ligand>
        <name>Zn(2+)</name>
        <dbReference type="ChEBI" id="CHEBI:29105"/>
        <label>2</label>
    </ligand>
</feature>
<comment type="caution">
    <text evidence="5">The sequence shown here is derived from an EMBL/GenBank/DDBJ whole genome shotgun (WGS) entry which is preliminary data.</text>
</comment>
<dbReference type="AlphaFoldDB" id="A0A919G3C2"/>
<comment type="cofactor">
    <cofactor evidence="3">
        <name>Zn(2+)</name>
        <dbReference type="ChEBI" id="CHEBI:29105"/>
    </cofactor>
    <text evidence="3">Binds 2 Zn(2+) ions per subunit.</text>
</comment>
<dbReference type="InterPro" id="IPR010158">
    <property type="entry name" value="Amidase_Cbmase"/>
</dbReference>
<dbReference type="Proteomes" id="UP000617734">
    <property type="component" value="Unassembled WGS sequence"/>
</dbReference>
<dbReference type="InterPro" id="IPR002933">
    <property type="entry name" value="Peptidase_M20"/>
</dbReference>
<evidence type="ECO:0000313" key="6">
    <source>
        <dbReference type="Proteomes" id="UP000617734"/>
    </source>
</evidence>
<feature type="binding site" evidence="4">
    <location>
        <position position="271"/>
    </location>
    <ligand>
        <name>allantoate</name>
        <dbReference type="ChEBI" id="CHEBI:17536"/>
    </ligand>
</feature>
<proteinExistence type="inferred from homology"/>
<comment type="similarity">
    <text evidence="1">Belongs to the peptidase M20 family.</text>
</comment>
<dbReference type="SUPFAM" id="SSF55031">
    <property type="entry name" value="Bacterial exopeptidase dimerisation domain"/>
    <property type="match status" value="1"/>
</dbReference>
<dbReference type="PIRSF" id="PIRSF001235">
    <property type="entry name" value="Amidase_carbamoylase"/>
    <property type="match status" value="1"/>
</dbReference>
<feature type="binding site" evidence="3">
    <location>
        <position position="374"/>
    </location>
    <ligand>
        <name>Zn(2+)</name>
        <dbReference type="ChEBI" id="CHEBI:29105"/>
        <label>2</label>
    </ligand>
</feature>
<dbReference type="NCBIfam" id="NF006770">
    <property type="entry name" value="PRK09290.1-4"/>
    <property type="match status" value="1"/>
</dbReference>
<evidence type="ECO:0000256" key="4">
    <source>
        <dbReference type="PIRSR" id="PIRSR001235-2"/>
    </source>
</evidence>
<feature type="binding site" evidence="3">
    <location>
        <position position="89"/>
    </location>
    <ligand>
        <name>Zn(2+)</name>
        <dbReference type="ChEBI" id="CHEBI:29105"/>
        <label>1</label>
    </ligand>
</feature>
<reference evidence="5" key="2">
    <citation type="submission" date="2020-09" db="EMBL/GenBank/DDBJ databases">
        <authorList>
            <person name="Sun Q."/>
            <person name="Ohkuma M."/>
        </authorList>
    </citation>
    <scope>NUCLEOTIDE SEQUENCE</scope>
    <source>
        <strain evidence="5">JCM 4646</strain>
    </source>
</reference>
<keyword evidence="3" id="KW-0862">Zinc</keyword>
<evidence type="ECO:0000256" key="3">
    <source>
        <dbReference type="PIRSR" id="PIRSR001235-1"/>
    </source>
</evidence>
<dbReference type="PANTHER" id="PTHR32494">
    <property type="entry name" value="ALLANTOATE DEIMINASE-RELATED"/>
    <property type="match status" value="1"/>
</dbReference>
<reference evidence="5" key="1">
    <citation type="journal article" date="2014" name="Int. J. Syst. Evol. Microbiol.">
        <title>Complete genome sequence of Corynebacterium casei LMG S-19264T (=DSM 44701T), isolated from a smear-ripened cheese.</title>
        <authorList>
            <consortium name="US DOE Joint Genome Institute (JGI-PGF)"/>
            <person name="Walter F."/>
            <person name="Albersmeier A."/>
            <person name="Kalinowski J."/>
            <person name="Ruckert C."/>
        </authorList>
    </citation>
    <scope>NUCLEOTIDE SEQUENCE</scope>
    <source>
        <strain evidence="5">JCM 4646</strain>
    </source>
</reference>
<dbReference type="GO" id="GO:0016813">
    <property type="term" value="F:hydrolase activity, acting on carbon-nitrogen (but not peptide) bonds, in linear amidines"/>
    <property type="evidence" value="ECO:0007669"/>
    <property type="project" value="InterPro"/>
</dbReference>
<dbReference type="NCBIfam" id="TIGR01879">
    <property type="entry name" value="hydantase"/>
    <property type="match status" value="1"/>
</dbReference>
<dbReference type="Gene3D" id="3.30.70.360">
    <property type="match status" value="1"/>
</dbReference>
<keyword evidence="3" id="KW-0479">Metal-binding</keyword>
<dbReference type="EMBL" id="BNBO01000031">
    <property type="protein sequence ID" value="GHH76919.1"/>
    <property type="molecule type" value="Genomic_DNA"/>
</dbReference>
<keyword evidence="2 5" id="KW-0378">Hydrolase</keyword>
<dbReference type="CDD" id="cd03884">
    <property type="entry name" value="M20_bAS"/>
    <property type="match status" value="1"/>
</dbReference>
<dbReference type="Pfam" id="PF01546">
    <property type="entry name" value="Peptidase_M20"/>
    <property type="match status" value="1"/>
</dbReference>
<gene>
    <name evidence="5" type="ORF">GCM10018781_49160</name>
</gene>
<feature type="binding site" evidence="4">
    <location>
        <position position="284"/>
    </location>
    <ligand>
        <name>allantoate</name>
        <dbReference type="ChEBI" id="CHEBI:17536"/>
    </ligand>
</feature>
<dbReference type="InterPro" id="IPR036264">
    <property type="entry name" value="Bact_exopeptidase_dim_dom"/>
</dbReference>
<keyword evidence="6" id="KW-1185">Reference proteome</keyword>
<feature type="binding site" evidence="3">
    <location>
        <position position="124"/>
    </location>
    <ligand>
        <name>Zn(2+)</name>
        <dbReference type="ChEBI" id="CHEBI:29105"/>
        <label>2</label>
    </ligand>
</feature>
<evidence type="ECO:0000256" key="1">
    <source>
        <dbReference type="ARBA" id="ARBA00006153"/>
    </source>
</evidence>
<feature type="binding site" evidence="3">
    <location>
        <position position="78"/>
    </location>
    <ligand>
        <name>Zn(2+)</name>
        <dbReference type="ChEBI" id="CHEBI:29105"/>
        <label>1</label>
    </ligand>
</feature>
<organism evidence="5 6">
    <name type="scientific">Kitasatospora indigofera</name>
    <dbReference type="NCBI Taxonomy" id="67307"/>
    <lineage>
        <taxon>Bacteria</taxon>
        <taxon>Bacillati</taxon>
        <taxon>Actinomycetota</taxon>
        <taxon>Actinomycetes</taxon>
        <taxon>Kitasatosporales</taxon>
        <taxon>Streptomycetaceae</taxon>
        <taxon>Kitasatospora</taxon>
    </lineage>
</organism>
<dbReference type="SUPFAM" id="SSF53187">
    <property type="entry name" value="Zn-dependent exopeptidases"/>
    <property type="match status" value="1"/>
</dbReference>
<dbReference type="Gene3D" id="3.40.630.10">
    <property type="entry name" value="Zn peptidases"/>
    <property type="match status" value="1"/>
</dbReference>
<feature type="binding site" evidence="4">
    <location>
        <position position="213"/>
    </location>
    <ligand>
        <name>allantoate</name>
        <dbReference type="ChEBI" id="CHEBI:17536"/>
    </ligand>
</feature>
<accession>A0A919G3C2</accession>